<dbReference type="EMBL" id="CP026993">
    <property type="protein sequence ID" value="QLH02902.1"/>
    <property type="molecule type" value="Genomic_DNA"/>
</dbReference>
<dbReference type="PROSITE" id="PS51677">
    <property type="entry name" value="NODB"/>
    <property type="match status" value="1"/>
</dbReference>
<dbReference type="OrthoDB" id="306789at2157"/>
<dbReference type="Pfam" id="PF01522">
    <property type="entry name" value="Polysacc_deac_1"/>
    <property type="match status" value="2"/>
</dbReference>
<proteinExistence type="predicted"/>
<dbReference type="InterPro" id="IPR050248">
    <property type="entry name" value="Polysacc_deacetylase_ArnD"/>
</dbReference>
<evidence type="ECO:0000259" key="1">
    <source>
        <dbReference type="PROSITE" id="PS51677"/>
    </source>
</evidence>
<dbReference type="SUPFAM" id="SSF88713">
    <property type="entry name" value="Glycoside hydrolase/deacetylase"/>
    <property type="match status" value="2"/>
</dbReference>
<evidence type="ECO:0000313" key="2">
    <source>
        <dbReference type="EMBL" id="QLH02902.1"/>
    </source>
</evidence>
<reference evidence="2 3" key="1">
    <citation type="submission" date="2018-02" db="EMBL/GenBank/DDBJ databases">
        <title>Complete genome of Nitrosopumilus cobalaminigenes HCA1.</title>
        <authorList>
            <person name="Qin W."/>
            <person name="Zheng Y."/>
            <person name="Stahl D.A."/>
        </authorList>
    </citation>
    <scope>NUCLEOTIDE SEQUENCE [LARGE SCALE GENOMIC DNA]</scope>
    <source>
        <strain evidence="2 3">HCA1</strain>
    </source>
</reference>
<dbReference type="RefSeq" id="WP_179359995.1">
    <property type="nucleotide sequence ID" value="NZ_CP026993.1"/>
</dbReference>
<evidence type="ECO:0000313" key="3">
    <source>
        <dbReference type="Proteomes" id="UP000509771"/>
    </source>
</evidence>
<feature type="domain" description="NodB homology" evidence="1">
    <location>
        <begin position="311"/>
        <end position="536"/>
    </location>
</feature>
<dbReference type="KEGG" id="ncl:C5F47_04735"/>
<dbReference type="GeneID" id="56059315"/>
<sequence>MNVIFLVSLIALFLSFSISVQNSYAEENETIEVEVKYTNGDIADFNSMKILVYQDFEKEVFLEKKLTSNPDFISVPENHRYKIEVYADGVYGDVEYIQLEDKSEKINIDIPLSGGLQFNVFYKNGETPIEGATVILKSHDNSELRRGLTNDEGNTMRYWIQSTHLQNDHYIADVYLEDLFLTSYFPIKLLPGIATDQKIVTDIPEIIEELVTINLFSGTKKITSNDGDYKIILTNLNGNHVVSSDVNFRGDAQFGNLKSGTYVVKIKSQSNFENLLWPKTIIHVTGDIDNFNIFKNQNNFNLKENPLLSCNCISFRLDDIQDHWLADTQIRIIKLFAEKNIPLTVGIVGELIGTDEKLVSTIKDHVEKNNIEIANHSWDNDALVNLNENVQKEKILNTNQKIIEIFETTPTIFVPPQNLYDSATIDILKENNFSYLISHVDDNDSIFIDDDLFYNVPATTETGILIDSTQWKLHDKEYVKSKIIENLDTKGYSIVMIHPQEFSLNDQGEYDIPNEESLEMLSQLLDEVVLLDSNIVNISKIEPTEAIIEQDVIEEEVIDTCNCVAFRLDGVQDYWLNDVQMEIMSAFAEKNTPLTIGIIANAFGNDPKITEFVNSQLENRNSELEIATKGIGLTPFTNYNKEEQNQNLKDSIDMINLNIGVKPKIFIPPDNKFNSDTLEILQENNITHISVSLVNGDSPPFQFTGEEIYRYPQTTATGKYVSSKNIFEGVENQQIVSETTQSIKNYGFSVISIQPQEFSNVENSTYVNSFNEKQIDELKKLIDELNSMEYRIVPIGKINSNLVVSVPEWIKNNAGWWADGSIDDKTFVQGIEYLVKEEIINVTEQSEISNSEQNVPEWIKNNAGWWADGSIDDKTFVQGIEYLVKVGIISY</sequence>
<keyword evidence="3" id="KW-1185">Reference proteome</keyword>
<gene>
    <name evidence="2" type="ORF">C5F47_04735</name>
</gene>
<dbReference type="AlphaFoldDB" id="A0A7D5R6N2"/>
<protein>
    <recommendedName>
        <fullName evidence="1">NodB homology domain-containing protein</fullName>
    </recommendedName>
</protein>
<dbReference type="Proteomes" id="UP000509771">
    <property type="component" value="Chromosome"/>
</dbReference>
<dbReference type="InterPro" id="IPR002509">
    <property type="entry name" value="NODB_dom"/>
</dbReference>
<accession>A0A7D5R6N2</accession>
<dbReference type="Gene3D" id="3.20.20.370">
    <property type="entry name" value="Glycoside hydrolase/deacetylase"/>
    <property type="match status" value="2"/>
</dbReference>
<dbReference type="InterPro" id="IPR011330">
    <property type="entry name" value="Glyco_hydro/deAcase_b/a-brl"/>
</dbReference>
<organism evidence="2 3">
    <name type="scientific">Nitrosopumilus cobalaminigenes</name>
    <dbReference type="NCBI Taxonomy" id="1470066"/>
    <lineage>
        <taxon>Archaea</taxon>
        <taxon>Nitrososphaerota</taxon>
        <taxon>Nitrososphaeria</taxon>
        <taxon>Nitrosopumilales</taxon>
        <taxon>Nitrosopumilaceae</taxon>
        <taxon>Nitrosopumilus</taxon>
    </lineage>
</organism>
<dbReference type="GO" id="GO:0016810">
    <property type="term" value="F:hydrolase activity, acting on carbon-nitrogen (but not peptide) bonds"/>
    <property type="evidence" value="ECO:0007669"/>
    <property type="project" value="InterPro"/>
</dbReference>
<dbReference type="PANTHER" id="PTHR10587">
    <property type="entry name" value="GLYCOSYL TRANSFERASE-RELATED"/>
    <property type="match status" value="1"/>
</dbReference>
<name>A0A7D5R6N2_9ARCH</name>
<dbReference type="GO" id="GO:0005975">
    <property type="term" value="P:carbohydrate metabolic process"/>
    <property type="evidence" value="ECO:0007669"/>
    <property type="project" value="InterPro"/>
</dbReference>